<evidence type="ECO:0000313" key="2">
    <source>
        <dbReference type="EMBL" id="MDR6412870.1"/>
    </source>
</evidence>
<organism evidence="2 3">
    <name type="scientific">Paraburkholderia terricola</name>
    <dbReference type="NCBI Taxonomy" id="169427"/>
    <lineage>
        <taxon>Bacteria</taxon>
        <taxon>Pseudomonadati</taxon>
        <taxon>Pseudomonadota</taxon>
        <taxon>Betaproteobacteria</taxon>
        <taxon>Burkholderiales</taxon>
        <taxon>Burkholderiaceae</taxon>
        <taxon>Paraburkholderia</taxon>
    </lineage>
</organism>
<accession>A0ABU1M1I5</accession>
<dbReference type="Gene3D" id="3.40.50.300">
    <property type="entry name" value="P-loop containing nucleotide triphosphate hydrolases"/>
    <property type="match status" value="1"/>
</dbReference>
<dbReference type="Proteomes" id="UP001264340">
    <property type="component" value="Unassembled WGS sequence"/>
</dbReference>
<dbReference type="Pfam" id="PF13401">
    <property type="entry name" value="AAA_22"/>
    <property type="match status" value="1"/>
</dbReference>
<dbReference type="EMBL" id="JAVDRP010000026">
    <property type="protein sequence ID" value="MDR6412870.1"/>
    <property type="molecule type" value="Genomic_DNA"/>
</dbReference>
<feature type="domain" description="ORC1/DEAH AAA+ ATPase" evidence="1">
    <location>
        <begin position="29"/>
        <end position="160"/>
    </location>
</feature>
<reference evidence="2 3" key="1">
    <citation type="submission" date="2023-07" db="EMBL/GenBank/DDBJ databases">
        <title>Sorghum-associated microbial communities from plants grown in Nebraska, USA.</title>
        <authorList>
            <person name="Schachtman D."/>
        </authorList>
    </citation>
    <scope>NUCLEOTIDE SEQUENCE [LARGE SCALE GENOMIC DNA]</scope>
    <source>
        <strain evidence="2 3">DS1316</strain>
    </source>
</reference>
<dbReference type="RefSeq" id="WP_310127204.1">
    <property type="nucleotide sequence ID" value="NZ_JAVDQV010000020.1"/>
</dbReference>
<keyword evidence="3" id="KW-1185">Reference proteome</keyword>
<dbReference type="InterPro" id="IPR027417">
    <property type="entry name" value="P-loop_NTPase"/>
</dbReference>
<evidence type="ECO:0000313" key="3">
    <source>
        <dbReference type="Proteomes" id="UP001264340"/>
    </source>
</evidence>
<comment type="caution">
    <text evidence="2">The sequence shown here is derived from an EMBL/GenBank/DDBJ whole genome shotgun (WGS) entry which is preliminary data.</text>
</comment>
<evidence type="ECO:0000259" key="1">
    <source>
        <dbReference type="Pfam" id="PF13401"/>
    </source>
</evidence>
<sequence length="299" mass="34293">MLRKYRIPTPSIAAFYALLLRCLTLRTGAIVYARSRTGKTYAILFLESLLGAQRPSLPILRMRCQHKRLPTETAFFSALLTMARHKASSGRDPTQLRQRLVQRLLEIADQARSNVILAFLDEAQHLTYSEFEWLRDIHDELELEGVCIVTMFVGQPSLRSRKSIFQRDGEEQIVARFMTEELPFHGVRSAHECSVCLQGYDQGEYLENSGWNHTRFFFPQAHGAGMRLAAEGGALWEAFDDAHKRAQLVGELELPMEFFTHAVQHILQHYAQHDSTHFTLSKAIWDESVEVSGYVRARK</sequence>
<gene>
    <name evidence="2" type="ORF">J2804_006306</name>
</gene>
<dbReference type="SUPFAM" id="SSF52540">
    <property type="entry name" value="P-loop containing nucleoside triphosphate hydrolases"/>
    <property type="match status" value="1"/>
</dbReference>
<protein>
    <recommendedName>
        <fullName evidence="1">ORC1/DEAH AAA+ ATPase domain-containing protein</fullName>
    </recommendedName>
</protein>
<name>A0ABU1M1I5_9BURK</name>
<proteinExistence type="predicted"/>
<dbReference type="InterPro" id="IPR049945">
    <property type="entry name" value="AAA_22"/>
</dbReference>